<dbReference type="InterPro" id="IPR016186">
    <property type="entry name" value="C-type_lectin-like/link_sf"/>
</dbReference>
<dbReference type="SUPFAM" id="SSF56436">
    <property type="entry name" value="C-type lectin-like"/>
    <property type="match status" value="1"/>
</dbReference>
<evidence type="ECO:0000313" key="2">
    <source>
        <dbReference type="EMBL" id="TSO98580.1"/>
    </source>
</evidence>
<proteinExistence type="predicted"/>
<gene>
    <name evidence="2" type="ORF">Baya_10662</name>
</gene>
<dbReference type="Gene3D" id="3.10.100.10">
    <property type="entry name" value="Mannose-Binding Protein A, subunit A"/>
    <property type="match status" value="1"/>
</dbReference>
<name>A0A556UG50_BAGYA</name>
<reference evidence="2 3" key="1">
    <citation type="journal article" date="2019" name="Genome Biol. Evol.">
        <title>Whole-Genome Sequencing of the Giant Devil Catfish, Bagarius yarrelli.</title>
        <authorList>
            <person name="Jiang W."/>
            <person name="Lv Y."/>
            <person name="Cheng L."/>
            <person name="Yang K."/>
            <person name="Chao B."/>
            <person name="Wang X."/>
            <person name="Li Y."/>
            <person name="Pan X."/>
            <person name="You X."/>
            <person name="Zhang Y."/>
            <person name="Yang J."/>
            <person name="Li J."/>
            <person name="Zhang X."/>
            <person name="Liu S."/>
            <person name="Sun C."/>
            <person name="Yang J."/>
            <person name="Shi Q."/>
        </authorList>
    </citation>
    <scope>NUCLEOTIDE SEQUENCE [LARGE SCALE GENOMIC DNA]</scope>
    <source>
        <strain evidence="2">JWS20170419001</strain>
        <tissue evidence="2">Muscle</tissue>
    </source>
</reference>
<keyword evidence="3" id="KW-1185">Reference proteome</keyword>
<sequence length="147" mass="17302">MAVDLKRDYENEPLQNECMDKVDKTCMSDAQYRVNPKAKTDLLNTSCYNRTIDELQTNYTNLVETTDQLISRYINLTKETEQLMKKRDELQKQFPELENTFLEWKRFNSKTTEKMNWVQSRQECKNKGADLAIIDSQEEERLGGGTT</sequence>
<dbReference type="EMBL" id="VCAZ01000072">
    <property type="protein sequence ID" value="TSO98580.1"/>
    <property type="molecule type" value="Genomic_DNA"/>
</dbReference>
<protein>
    <submittedName>
        <fullName evidence="2">Uncharacterized protein</fullName>
    </submittedName>
</protein>
<dbReference type="Gene3D" id="1.20.5.400">
    <property type="match status" value="1"/>
</dbReference>
<feature type="coiled-coil region" evidence="1">
    <location>
        <begin position="73"/>
        <end position="100"/>
    </location>
</feature>
<dbReference type="OrthoDB" id="6337382at2759"/>
<keyword evidence="1" id="KW-0175">Coiled coil</keyword>
<evidence type="ECO:0000256" key="1">
    <source>
        <dbReference type="SAM" id="Coils"/>
    </source>
</evidence>
<dbReference type="InterPro" id="IPR016187">
    <property type="entry name" value="CTDL_fold"/>
</dbReference>
<comment type="caution">
    <text evidence="2">The sequence shown here is derived from an EMBL/GenBank/DDBJ whole genome shotgun (WGS) entry which is preliminary data.</text>
</comment>
<organism evidence="2 3">
    <name type="scientific">Bagarius yarrelli</name>
    <name type="common">Goonch</name>
    <name type="synonym">Bagrus yarrelli</name>
    <dbReference type="NCBI Taxonomy" id="175774"/>
    <lineage>
        <taxon>Eukaryota</taxon>
        <taxon>Metazoa</taxon>
        <taxon>Chordata</taxon>
        <taxon>Craniata</taxon>
        <taxon>Vertebrata</taxon>
        <taxon>Euteleostomi</taxon>
        <taxon>Actinopterygii</taxon>
        <taxon>Neopterygii</taxon>
        <taxon>Teleostei</taxon>
        <taxon>Ostariophysi</taxon>
        <taxon>Siluriformes</taxon>
        <taxon>Sisoridae</taxon>
        <taxon>Sisorinae</taxon>
        <taxon>Bagarius</taxon>
    </lineage>
</organism>
<dbReference type="AlphaFoldDB" id="A0A556UG50"/>
<evidence type="ECO:0000313" key="3">
    <source>
        <dbReference type="Proteomes" id="UP000319801"/>
    </source>
</evidence>
<dbReference type="Proteomes" id="UP000319801">
    <property type="component" value="Unassembled WGS sequence"/>
</dbReference>
<accession>A0A556UG50</accession>